<protein>
    <submittedName>
        <fullName evidence="5">AraC family transcriptional regulator</fullName>
    </submittedName>
</protein>
<dbReference type="PANTHER" id="PTHR46796">
    <property type="entry name" value="HTH-TYPE TRANSCRIPTIONAL ACTIVATOR RHAS-RELATED"/>
    <property type="match status" value="1"/>
</dbReference>
<proteinExistence type="predicted"/>
<keyword evidence="1" id="KW-0805">Transcription regulation</keyword>
<evidence type="ECO:0000256" key="1">
    <source>
        <dbReference type="ARBA" id="ARBA00023015"/>
    </source>
</evidence>
<organism evidence="5 6">
    <name type="scientific">Parapedobacter defluvii</name>
    <dbReference type="NCBI Taxonomy" id="2045106"/>
    <lineage>
        <taxon>Bacteria</taxon>
        <taxon>Pseudomonadati</taxon>
        <taxon>Bacteroidota</taxon>
        <taxon>Sphingobacteriia</taxon>
        <taxon>Sphingobacteriales</taxon>
        <taxon>Sphingobacteriaceae</taxon>
        <taxon>Parapedobacter</taxon>
    </lineage>
</organism>
<name>A0ABQ1N5G2_9SPHI</name>
<dbReference type="EMBL" id="BMIK01000033">
    <property type="protein sequence ID" value="GGC49285.1"/>
    <property type="molecule type" value="Genomic_DNA"/>
</dbReference>
<gene>
    <name evidence="5" type="ORF">GCM10011386_46970</name>
</gene>
<dbReference type="SUPFAM" id="SSF46689">
    <property type="entry name" value="Homeodomain-like"/>
    <property type="match status" value="1"/>
</dbReference>
<dbReference type="InterPro" id="IPR050204">
    <property type="entry name" value="AraC_XylS_family_regulators"/>
</dbReference>
<dbReference type="InterPro" id="IPR018060">
    <property type="entry name" value="HTH_AraC"/>
</dbReference>
<dbReference type="SMART" id="SM00342">
    <property type="entry name" value="HTH_ARAC"/>
    <property type="match status" value="1"/>
</dbReference>
<dbReference type="RefSeq" id="WP_188753928.1">
    <property type="nucleotide sequence ID" value="NZ_BMIK01000033.1"/>
</dbReference>
<dbReference type="InterPro" id="IPR046532">
    <property type="entry name" value="DUF6597"/>
</dbReference>
<evidence type="ECO:0000313" key="5">
    <source>
        <dbReference type="EMBL" id="GGC49285.1"/>
    </source>
</evidence>
<dbReference type="Pfam" id="PF12833">
    <property type="entry name" value="HTH_18"/>
    <property type="match status" value="1"/>
</dbReference>
<sequence length="272" mass="30988">MIYRVFHPAPALSHIVDYYWYVCAEASEIPDEQHFYTPLIQTLVFTFSKQDEHHALPNNTFRLNQPAYLFGQGTGPRVVTSNGVDYLGVKFKPLGIAKVTGINMEHFADQIICAEDIWCNELDLLWDEMQSMPSIDGTINVLEKFLIAKHLKATISPKIDCAQNALALINQTQGNIDIKTLQEQTNTLRKTLERAFVHNLGVHPKLYARIVRFNAAKDRLDRIGREESLTAIALDCGFYDSSHFTSEFKIFSGFTPLGYLKKIDKDFILTDR</sequence>
<dbReference type="InterPro" id="IPR009057">
    <property type="entry name" value="Homeodomain-like_sf"/>
</dbReference>
<evidence type="ECO:0000256" key="2">
    <source>
        <dbReference type="ARBA" id="ARBA00023125"/>
    </source>
</evidence>
<dbReference type="Gene3D" id="1.10.10.60">
    <property type="entry name" value="Homeodomain-like"/>
    <property type="match status" value="1"/>
</dbReference>
<dbReference type="PANTHER" id="PTHR46796:SF13">
    <property type="entry name" value="HTH-TYPE TRANSCRIPTIONAL ACTIVATOR RHAS"/>
    <property type="match status" value="1"/>
</dbReference>
<dbReference type="Proteomes" id="UP000597338">
    <property type="component" value="Unassembled WGS sequence"/>
</dbReference>
<dbReference type="PROSITE" id="PS01124">
    <property type="entry name" value="HTH_ARAC_FAMILY_2"/>
    <property type="match status" value="1"/>
</dbReference>
<evidence type="ECO:0000259" key="4">
    <source>
        <dbReference type="PROSITE" id="PS01124"/>
    </source>
</evidence>
<evidence type="ECO:0000256" key="3">
    <source>
        <dbReference type="ARBA" id="ARBA00023163"/>
    </source>
</evidence>
<reference evidence="6" key="1">
    <citation type="journal article" date="2019" name="Int. J. Syst. Evol. Microbiol.">
        <title>The Global Catalogue of Microorganisms (GCM) 10K type strain sequencing project: providing services to taxonomists for standard genome sequencing and annotation.</title>
        <authorList>
            <consortium name="The Broad Institute Genomics Platform"/>
            <consortium name="The Broad Institute Genome Sequencing Center for Infectious Disease"/>
            <person name="Wu L."/>
            <person name="Ma J."/>
        </authorList>
    </citation>
    <scope>NUCLEOTIDE SEQUENCE [LARGE SCALE GENOMIC DNA]</scope>
    <source>
        <strain evidence="6">CGMCC 1.15342</strain>
    </source>
</reference>
<keyword evidence="3" id="KW-0804">Transcription</keyword>
<accession>A0ABQ1N5G2</accession>
<feature type="domain" description="HTH araC/xylS-type" evidence="4">
    <location>
        <begin position="163"/>
        <end position="262"/>
    </location>
</feature>
<comment type="caution">
    <text evidence="5">The sequence shown here is derived from an EMBL/GenBank/DDBJ whole genome shotgun (WGS) entry which is preliminary data.</text>
</comment>
<keyword evidence="2" id="KW-0238">DNA-binding</keyword>
<keyword evidence="6" id="KW-1185">Reference proteome</keyword>
<evidence type="ECO:0000313" key="6">
    <source>
        <dbReference type="Proteomes" id="UP000597338"/>
    </source>
</evidence>
<dbReference type="Pfam" id="PF20240">
    <property type="entry name" value="DUF6597"/>
    <property type="match status" value="1"/>
</dbReference>